<evidence type="ECO:0000256" key="4">
    <source>
        <dbReference type="ARBA" id="ARBA00071098"/>
    </source>
</evidence>
<dbReference type="SUPFAM" id="SSF51735">
    <property type="entry name" value="NAD(P)-binding Rossmann-fold domains"/>
    <property type="match status" value="1"/>
</dbReference>
<evidence type="ECO:0000256" key="2">
    <source>
        <dbReference type="ARBA" id="ARBA00023002"/>
    </source>
</evidence>
<comment type="caution">
    <text evidence="5">The sequence shown here is derived from an EMBL/GenBank/DDBJ whole genome shotgun (WGS) entry which is preliminary data.</text>
</comment>
<dbReference type="GO" id="GO:0120529">
    <property type="term" value="F:secoisolariciresinol dehydrogenase activity"/>
    <property type="evidence" value="ECO:0007669"/>
    <property type="project" value="UniProtKB-EC"/>
</dbReference>
<evidence type="ECO:0000313" key="6">
    <source>
        <dbReference type="Proteomes" id="UP001417504"/>
    </source>
</evidence>
<dbReference type="Pfam" id="PF13561">
    <property type="entry name" value="adh_short_C2"/>
    <property type="match status" value="1"/>
</dbReference>
<proteinExistence type="inferred from homology"/>
<keyword evidence="2" id="KW-0560">Oxidoreductase</keyword>
<accession>A0AAP0IW40</accession>
<dbReference type="EMBL" id="JBBNAE010000005">
    <property type="protein sequence ID" value="KAK9122849.1"/>
    <property type="molecule type" value="Genomic_DNA"/>
</dbReference>
<dbReference type="Proteomes" id="UP001417504">
    <property type="component" value="Unassembled WGS sequence"/>
</dbReference>
<dbReference type="FunFam" id="3.40.50.720:FF:000084">
    <property type="entry name" value="Short-chain dehydrogenase reductase"/>
    <property type="match status" value="1"/>
</dbReference>
<dbReference type="PRINTS" id="PR00080">
    <property type="entry name" value="SDRFAMILY"/>
</dbReference>
<dbReference type="PANTHER" id="PTHR43180">
    <property type="entry name" value="3-OXOACYL-(ACYL-CARRIER-PROTEIN) REDUCTASE (AFU_ORTHOLOGUE AFUA_6G11210)"/>
    <property type="match status" value="1"/>
</dbReference>
<evidence type="ECO:0000256" key="3">
    <source>
        <dbReference type="ARBA" id="ARBA00066949"/>
    </source>
</evidence>
<name>A0AAP0IW40_9MAGN</name>
<dbReference type="AlphaFoldDB" id="A0AAP0IW40"/>
<gene>
    <name evidence="5" type="ORF">Sjap_012451</name>
</gene>
<sequence length="281" mass="29504">MAPSLTTAPAVPGKRLEGKVAIITGGASGIGASTARLFVAHGAKVVIADLQDELGQSLCEEIGSKEVITYVHCDMTDDEQVKDLVDTTVSNYGKLDIMFNNAGVAGDVPNALLNVENERFKKVMDINVYGSYLGAKHAARVMIPAKKGSIIFTASVSSVIGGHDVPHPYAASKHAVVGLAKNLCLELGQHGIRVNCVSPYIIASPMITKMFGMEANQLEEMISQTATLKGPVLKAEDVAHAAVYLASDEASYISGINLVIDGGYTTTNPTLPAILRGGQIP</sequence>
<protein>
    <recommendedName>
        <fullName evidence="4">Secoisolariciresinol dehydrogenase</fullName>
        <ecNumber evidence="3">1.1.1.331</ecNumber>
    </recommendedName>
</protein>
<evidence type="ECO:0000256" key="1">
    <source>
        <dbReference type="ARBA" id="ARBA00006484"/>
    </source>
</evidence>
<organism evidence="5 6">
    <name type="scientific">Stephania japonica</name>
    <dbReference type="NCBI Taxonomy" id="461633"/>
    <lineage>
        <taxon>Eukaryota</taxon>
        <taxon>Viridiplantae</taxon>
        <taxon>Streptophyta</taxon>
        <taxon>Embryophyta</taxon>
        <taxon>Tracheophyta</taxon>
        <taxon>Spermatophyta</taxon>
        <taxon>Magnoliopsida</taxon>
        <taxon>Ranunculales</taxon>
        <taxon>Menispermaceae</taxon>
        <taxon>Menispermoideae</taxon>
        <taxon>Cissampelideae</taxon>
        <taxon>Stephania</taxon>
    </lineage>
</organism>
<dbReference type="Gene3D" id="3.40.50.720">
    <property type="entry name" value="NAD(P)-binding Rossmann-like Domain"/>
    <property type="match status" value="1"/>
</dbReference>
<dbReference type="CDD" id="cd05326">
    <property type="entry name" value="secoisolariciresinol-DH_like_SDR_c"/>
    <property type="match status" value="1"/>
</dbReference>
<dbReference type="GO" id="GO:0009807">
    <property type="term" value="P:lignan biosynthetic process"/>
    <property type="evidence" value="ECO:0007669"/>
    <property type="project" value="UniProtKB-ARBA"/>
</dbReference>
<dbReference type="InterPro" id="IPR002347">
    <property type="entry name" value="SDR_fam"/>
</dbReference>
<dbReference type="EC" id="1.1.1.331" evidence="3"/>
<reference evidence="5 6" key="1">
    <citation type="submission" date="2024-01" db="EMBL/GenBank/DDBJ databases">
        <title>Genome assemblies of Stephania.</title>
        <authorList>
            <person name="Yang L."/>
        </authorList>
    </citation>
    <scope>NUCLEOTIDE SEQUENCE [LARGE SCALE GENOMIC DNA]</scope>
    <source>
        <strain evidence="5">QJT</strain>
        <tissue evidence="5">Leaf</tissue>
    </source>
</reference>
<keyword evidence="6" id="KW-1185">Reference proteome</keyword>
<dbReference type="PRINTS" id="PR00081">
    <property type="entry name" value="GDHRDH"/>
</dbReference>
<dbReference type="InterPro" id="IPR036291">
    <property type="entry name" value="NAD(P)-bd_dom_sf"/>
</dbReference>
<comment type="similarity">
    <text evidence="1">Belongs to the short-chain dehydrogenases/reductases (SDR) family.</text>
</comment>
<evidence type="ECO:0000313" key="5">
    <source>
        <dbReference type="EMBL" id="KAK9122849.1"/>
    </source>
</evidence>
<dbReference type="NCBIfam" id="NF005559">
    <property type="entry name" value="PRK07231.1"/>
    <property type="match status" value="1"/>
</dbReference>
<dbReference type="PANTHER" id="PTHR43180:SF45">
    <property type="entry name" value="SECOISOLARICIRESINOL DEHYDROGENASE-LIKE ISOFORM X1"/>
    <property type="match status" value="1"/>
</dbReference>
<dbReference type="InterPro" id="IPR045309">
    <property type="entry name" value="ABA2-like"/>
</dbReference>